<evidence type="ECO:0000256" key="1">
    <source>
        <dbReference type="ARBA" id="ARBA00022729"/>
    </source>
</evidence>
<name>A0A1F6V2R9_9BACT</name>
<evidence type="ECO:0000313" key="5">
    <source>
        <dbReference type="Proteomes" id="UP000178700"/>
    </source>
</evidence>
<reference evidence="4 5" key="1">
    <citation type="journal article" date="2016" name="Nat. Commun.">
        <title>Thousands of microbial genomes shed light on interconnected biogeochemical processes in an aquifer system.</title>
        <authorList>
            <person name="Anantharaman K."/>
            <person name="Brown C.T."/>
            <person name="Hug L.A."/>
            <person name="Sharon I."/>
            <person name="Castelle C.J."/>
            <person name="Probst A.J."/>
            <person name="Thomas B.C."/>
            <person name="Singh A."/>
            <person name="Wilkins M.J."/>
            <person name="Karaoz U."/>
            <person name="Brodie E.L."/>
            <person name="Williams K.H."/>
            <person name="Hubbard S.S."/>
            <person name="Banfield J.F."/>
        </authorList>
    </citation>
    <scope>NUCLEOTIDE SEQUENCE [LARGE SCALE GENOMIC DNA]</scope>
</reference>
<dbReference type="GO" id="GO:0004222">
    <property type="term" value="F:metalloendopeptidase activity"/>
    <property type="evidence" value="ECO:0007669"/>
    <property type="project" value="TreeGrafter"/>
</dbReference>
<comment type="caution">
    <text evidence="4">The sequence shown here is derived from an EMBL/GenBank/DDBJ whole genome shotgun (WGS) entry which is preliminary data.</text>
</comment>
<evidence type="ECO:0000259" key="3">
    <source>
        <dbReference type="Pfam" id="PF01551"/>
    </source>
</evidence>
<accession>A0A1F6V2R9</accession>
<dbReference type="InterPro" id="IPR016047">
    <property type="entry name" value="M23ase_b-sheet_dom"/>
</dbReference>
<dbReference type="Proteomes" id="UP000178700">
    <property type="component" value="Unassembled WGS sequence"/>
</dbReference>
<dbReference type="InterPro" id="IPR011055">
    <property type="entry name" value="Dup_hybrid_motif"/>
</dbReference>
<dbReference type="Gene3D" id="2.70.70.10">
    <property type="entry name" value="Glucose Permease (Domain IIA)"/>
    <property type="match status" value="1"/>
</dbReference>
<organism evidence="4 5">
    <name type="scientific">Candidatus Nomurabacteria bacterium RIFCSPHIGHO2_01_FULL_39_10</name>
    <dbReference type="NCBI Taxonomy" id="1801733"/>
    <lineage>
        <taxon>Bacteria</taxon>
        <taxon>Candidatus Nomuraibacteriota</taxon>
    </lineage>
</organism>
<dbReference type="PANTHER" id="PTHR21666:SF289">
    <property type="entry name" value="L-ALA--D-GLU ENDOPEPTIDASE"/>
    <property type="match status" value="1"/>
</dbReference>
<feature type="domain" description="M23ase beta-sheet core" evidence="3">
    <location>
        <begin position="183"/>
        <end position="277"/>
    </location>
</feature>
<evidence type="ECO:0000256" key="2">
    <source>
        <dbReference type="SAM" id="SignalP"/>
    </source>
</evidence>
<feature type="signal peptide" evidence="2">
    <location>
        <begin position="1"/>
        <end position="23"/>
    </location>
</feature>
<dbReference type="PANTHER" id="PTHR21666">
    <property type="entry name" value="PEPTIDASE-RELATED"/>
    <property type="match status" value="1"/>
</dbReference>
<keyword evidence="1 2" id="KW-0732">Signal</keyword>
<dbReference type="AlphaFoldDB" id="A0A1F6V2R9"/>
<gene>
    <name evidence="4" type="ORF">A2642_03990</name>
</gene>
<dbReference type="Pfam" id="PF01551">
    <property type="entry name" value="Peptidase_M23"/>
    <property type="match status" value="1"/>
</dbReference>
<dbReference type="CDD" id="cd12797">
    <property type="entry name" value="M23_peptidase"/>
    <property type="match status" value="1"/>
</dbReference>
<proteinExistence type="predicted"/>
<protein>
    <recommendedName>
        <fullName evidence="3">M23ase beta-sheet core domain-containing protein</fullName>
    </recommendedName>
</protein>
<feature type="chain" id="PRO_5009527129" description="M23ase beta-sheet core domain-containing protein" evidence="2">
    <location>
        <begin position="24"/>
        <end position="288"/>
    </location>
</feature>
<dbReference type="SUPFAM" id="SSF51261">
    <property type="entry name" value="Duplicated hybrid motif"/>
    <property type="match status" value="1"/>
</dbReference>
<dbReference type="EMBL" id="MFTJ01000059">
    <property type="protein sequence ID" value="OGI64061.1"/>
    <property type="molecule type" value="Genomic_DNA"/>
</dbReference>
<sequence>MKRKIIKYILLLIILFCGSLASAQTASISIFPAEIRQGDPFMAQIDGAEISSVKKITFNGKKKGVFMYQDKPSALVGIDLNQKAGTYKLVAELSDGSIVEKNVEVVLRDKKEIPLGIPQKLGGNTKASQKKLVTTLNTEWKSLIGLKTNSKALWTEKFILPLKETSVGSPYGNSRKTGEYSIPHKGVDYRAKEGTDVLSVNRGVVRVAKTYRNYGKTVVIDYGLGLSSSYLHLSKMKVKVGEVVPKGKVIGLAGETGYATGPHLHFGIRINDITIDPVKFFELFKDTN</sequence>
<evidence type="ECO:0000313" key="4">
    <source>
        <dbReference type="EMBL" id="OGI64061.1"/>
    </source>
</evidence>
<dbReference type="InterPro" id="IPR050570">
    <property type="entry name" value="Cell_wall_metabolism_enzyme"/>
</dbReference>